<proteinExistence type="predicted"/>
<sequence length="83" mass="9068">MAKPAALRGCFYTNPLIGKGENKGTRDVGLSFSPFPPAHCLQQQQQQLQVSRRLRRLRSPSLLSAAQDTTVGPVSFSLDVSIQ</sequence>
<organism evidence="1 2">
    <name type="scientific">Channa striata</name>
    <name type="common">Snakehead murrel</name>
    <name type="synonym">Ophicephalus striatus</name>
    <dbReference type="NCBI Taxonomy" id="64152"/>
    <lineage>
        <taxon>Eukaryota</taxon>
        <taxon>Metazoa</taxon>
        <taxon>Chordata</taxon>
        <taxon>Craniata</taxon>
        <taxon>Vertebrata</taxon>
        <taxon>Euteleostomi</taxon>
        <taxon>Actinopterygii</taxon>
        <taxon>Neopterygii</taxon>
        <taxon>Teleostei</taxon>
        <taxon>Neoteleostei</taxon>
        <taxon>Acanthomorphata</taxon>
        <taxon>Anabantaria</taxon>
        <taxon>Anabantiformes</taxon>
        <taxon>Channoidei</taxon>
        <taxon>Channidae</taxon>
        <taxon>Channa</taxon>
    </lineage>
</organism>
<gene>
    <name evidence="1" type="ORF">Q5P01_020979</name>
</gene>
<accession>A0AA88S9M3</accession>
<dbReference type="Proteomes" id="UP001187415">
    <property type="component" value="Unassembled WGS sequence"/>
</dbReference>
<evidence type="ECO:0000313" key="2">
    <source>
        <dbReference type="Proteomes" id="UP001187415"/>
    </source>
</evidence>
<evidence type="ECO:0000313" key="1">
    <source>
        <dbReference type="EMBL" id="KAK2826765.1"/>
    </source>
</evidence>
<keyword evidence="2" id="KW-1185">Reference proteome</keyword>
<comment type="caution">
    <text evidence="1">The sequence shown here is derived from an EMBL/GenBank/DDBJ whole genome shotgun (WGS) entry which is preliminary data.</text>
</comment>
<reference evidence="1" key="1">
    <citation type="submission" date="2023-07" db="EMBL/GenBank/DDBJ databases">
        <title>Chromosome-level Genome Assembly of Striped Snakehead (Channa striata).</title>
        <authorList>
            <person name="Liu H."/>
        </authorList>
    </citation>
    <scope>NUCLEOTIDE SEQUENCE</scope>
    <source>
        <strain evidence="1">Gz</strain>
        <tissue evidence="1">Muscle</tissue>
    </source>
</reference>
<dbReference type="EMBL" id="JAUPFM010000016">
    <property type="protein sequence ID" value="KAK2826765.1"/>
    <property type="molecule type" value="Genomic_DNA"/>
</dbReference>
<dbReference type="AlphaFoldDB" id="A0AA88S9M3"/>
<name>A0AA88S9M3_CHASR</name>
<protein>
    <submittedName>
        <fullName evidence="1">Uncharacterized protein</fullName>
    </submittedName>
</protein>